<evidence type="ECO:0000259" key="2">
    <source>
        <dbReference type="Pfam" id="PF13439"/>
    </source>
</evidence>
<dbReference type="KEGG" id="ddu:GF1_21430"/>
<dbReference type="Proteomes" id="UP001063350">
    <property type="component" value="Chromosome"/>
</dbReference>
<dbReference type="RefSeq" id="WP_267926517.1">
    <property type="nucleotide sequence ID" value="NZ_AP024233.1"/>
</dbReference>
<dbReference type="SUPFAM" id="SSF53756">
    <property type="entry name" value="UDP-Glycosyltransferase/glycogen phosphorylase"/>
    <property type="match status" value="1"/>
</dbReference>
<dbReference type="PANTHER" id="PTHR12526:SF630">
    <property type="entry name" value="GLYCOSYLTRANSFERASE"/>
    <property type="match status" value="1"/>
</dbReference>
<dbReference type="EMBL" id="AP024233">
    <property type="protein sequence ID" value="BCO09767.1"/>
    <property type="molecule type" value="Genomic_DNA"/>
</dbReference>
<accession>A0A915U368</accession>
<dbReference type="Pfam" id="PF13439">
    <property type="entry name" value="Glyco_transf_4"/>
    <property type="match status" value="1"/>
</dbReference>
<dbReference type="CDD" id="cd03820">
    <property type="entry name" value="GT4_AmsD-like"/>
    <property type="match status" value="1"/>
</dbReference>
<gene>
    <name evidence="3" type="ORF">GF1_21430</name>
</gene>
<dbReference type="Pfam" id="PF00534">
    <property type="entry name" value="Glycos_transf_1"/>
    <property type="match status" value="1"/>
</dbReference>
<evidence type="ECO:0000313" key="4">
    <source>
        <dbReference type="Proteomes" id="UP001063350"/>
    </source>
</evidence>
<dbReference type="Gene3D" id="3.40.50.2000">
    <property type="entry name" value="Glycogen Phosphorylase B"/>
    <property type="match status" value="2"/>
</dbReference>
<protein>
    <submittedName>
        <fullName evidence="3">Glycosyl transferase</fullName>
    </submittedName>
</protein>
<dbReference type="InterPro" id="IPR028098">
    <property type="entry name" value="Glyco_trans_4-like_N"/>
</dbReference>
<evidence type="ECO:0000259" key="1">
    <source>
        <dbReference type="Pfam" id="PF00534"/>
    </source>
</evidence>
<feature type="domain" description="Glycosyltransferase subfamily 4-like N-terminal" evidence="2">
    <location>
        <begin position="13"/>
        <end position="172"/>
    </location>
</feature>
<proteinExistence type="predicted"/>
<keyword evidence="3" id="KW-0808">Transferase</keyword>
<dbReference type="GO" id="GO:0016757">
    <property type="term" value="F:glycosyltransferase activity"/>
    <property type="evidence" value="ECO:0007669"/>
    <property type="project" value="InterPro"/>
</dbReference>
<evidence type="ECO:0000313" key="3">
    <source>
        <dbReference type="EMBL" id="BCO09767.1"/>
    </source>
</evidence>
<dbReference type="InterPro" id="IPR001296">
    <property type="entry name" value="Glyco_trans_1"/>
</dbReference>
<keyword evidence="4" id="KW-1185">Reference proteome</keyword>
<sequence length="375" mass="41240">MHVLIFIHSLSAGGAERVTANLANHWAAKNCKITIVTMTGRERDFFELHPDVRRIALRADAVSAGALSAIRHNLHRVRVLRQVLKQEKPDVALGMMNGASSLLAIAAAGTGIPAIGSERTYPPEFPVGRVWAWLRRRTYPHLAAVVAQTEKSAQWLQARAGVRKVAVIPNPVFYPLPLQEPRVQPVQATASTPGCNILLAAGRLGPEKGFDRLLAAFAELAPRFPDWCLAIVGEGNCRSKLEKQVSGFALEDRVFLPGTVGNIGEWYEAADLYVMTSRFEGFPNTLVEALAHGLPAVSVDCDTGPRDILRHEIDGLLVPQDDHAALVEALAKVMGDEHLRHRYAASAIEARERFAMERIGKMWVELFSLYLEKNS</sequence>
<reference evidence="3" key="1">
    <citation type="submission" date="2020-12" db="EMBL/GenBank/DDBJ databases">
        <title>Desulfobium dissulfuricans gen. nov., sp. nov., a novel mesophilic, sulfate-reducing bacterium isolated from a deep-sea hydrothermal vent.</title>
        <authorList>
            <person name="Hashimoto Y."/>
            <person name="Tame A."/>
            <person name="Sawayama S."/>
            <person name="Miyazaki J."/>
            <person name="Takai K."/>
            <person name="Nakagawa S."/>
        </authorList>
    </citation>
    <scope>NUCLEOTIDE SEQUENCE</scope>
    <source>
        <strain evidence="3">GF1</strain>
    </source>
</reference>
<feature type="domain" description="Glycosyl transferase family 1" evidence="1">
    <location>
        <begin position="195"/>
        <end position="347"/>
    </location>
</feature>
<organism evidence="3 4">
    <name type="scientific">Desulfolithobacter dissulfuricans</name>
    <dbReference type="NCBI Taxonomy" id="2795293"/>
    <lineage>
        <taxon>Bacteria</taxon>
        <taxon>Pseudomonadati</taxon>
        <taxon>Thermodesulfobacteriota</taxon>
        <taxon>Desulfobulbia</taxon>
        <taxon>Desulfobulbales</taxon>
        <taxon>Desulfobulbaceae</taxon>
        <taxon>Desulfolithobacter</taxon>
    </lineage>
</organism>
<dbReference type="AlphaFoldDB" id="A0A915U368"/>
<name>A0A915U368_9BACT</name>
<dbReference type="PANTHER" id="PTHR12526">
    <property type="entry name" value="GLYCOSYLTRANSFERASE"/>
    <property type="match status" value="1"/>
</dbReference>